<proteinExistence type="predicted"/>
<dbReference type="Gene3D" id="3.30.450.40">
    <property type="match status" value="1"/>
</dbReference>
<dbReference type="Gene3D" id="3.30.450.20">
    <property type="entry name" value="PAS domain"/>
    <property type="match status" value="1"/>
</dbReference>
<keyword evidence="3" id="KW-1185">Reference proteome</keyword>
<dbReference type="SUPFAM" id="SSF55781">
    <property type="entry name" value="GAF domain-like"/>
    <property type="match status" value="1"/>
</dbReference>
<dbReference type="InterPro" id="IPR035965">
    <property type="entry name" value="PAS-like_dom_sf"/>
</dbReference>
<accession>A0A563U5N8</accession>
<dbReference type="InterPro" id="IPR000014">
    <property type="entry name" value="PAS"/>
</dbReference>
<dbReference type="PANTHER" id="PTHR43102">
    <property type="entry name" value="SLR1143 PROTEIN"/>
    <property type="match status" value="1"/>
</dbReference>
<dbReference type="Proteomes" id="UP000318010">
    <property type="component" value="Unassembled WGS sequence"/>
</dbReference>
<evidence type="ECO:0000313" key="3">
    <source>
        <dbReference type="Proteomes" id="UP000318010"/>
    </source>
</evidence>
<dbReference type="PANTHER" id="PTHR43102:SF2">
    <property type="entry name" value="GAF DOMAIN-CONTAINING PROTEIN"/>
    <property type="match status" value="1"/>
</dbReference>
<sequence length="379" mass="42928">MNYTEEERLTAVERFKQLDANITTDLNELVNLVAVICDAPVALVTLLDEDTQWFKAFVGTDLTCTDRQVAFCNDTIKHTGLNVIADTHLSEHFKSNPLVTGAPFVRFYAGAPLITKDGFAVGSLCIIDTKPRVLTEHQKTTLLVMAKQVVHLMELNWSLKTLEHKHEIEQAQILAISESEIKLKAIFDSSTDMHLLVDSNFEVIAFNKSAENFVKQNYKHTLAYRDNILDYTDTDILSQFKKCFKMALSGRAIKREWMMMAGTINACWKITTFIPVKNNNGDIIGVALSSADITRHKRQEAYINVQNEALRRIALIQSHELRRPVASLLGIMDLIKMEKINFDYFDLMEVTINELDEKIKTIVKDSENTLGGRQLSVVA</sequence>
<dbReference type="OrthoDB" id="741455at2"/>
<gene>
    <name evidence="2" type="ORF">FPZ42_06275</name>
</gene>
<organism evidence="2 3">
    <name type="scientific">Mucilaginibacter achroorhodeus</name>
    <dbReference type="NCBI Taxonomy" id="2599294"/>
    <lineage>
        <taxon>Bacteria</taxon>
        <taxon>Pseudomonadati</taxon>
        <taxon>Bacteroidota</taxon>
        <taxon>Sphingobacteriia</taxon>
        <taxon>Sphingobacteriales</taxon>
        <taxon>Sphingobacteriaceae</taxon>
        <taxon>Mucilaginibacter</taxon>
    </lineage>
</organism>
<evidence type="ECO:0000259" key="1">
    <source>
        <dbReference type="Pfam" id="PF01590"/>
    </source>
</evidence>
<feature type="domain" description="GAF" evidence="1">
    <location>
        <begin position="26"/>
        <end position="149"/>
    </location>
</feature>
<protein>
    <submittedName>
        <fullName evidence="2">PAS domain S-box protein</fullName>
    </submittedName>
</protein>
<dbReference type="AlphaFoldDB" id="A0A563U5N8"/>
<dbReference type="InterPro" id="IPR003018">
    <property type="entry name" value="GAF"/>
</dbReference>
<dbReference type="NCBIfam" id="TIGR00229">
    <property type="entry name" value="sensory_box"/>
    <property type="match status" value="1"/>
</dbReference>
<dbReference type="InterPro" id="IPR029016">
    <property type="entry name" value="GAF-like_dom_sf"/>
</dbReference>
<evidence type="ECO:0000313" key="2">
    <source>
        <dbReference type="EMBL" id="TWR26643.1"/>
    </source>
</evidence>
<reference evidence="2 3" key="1">
    <citation type="submission" date="2019-07" db="EMBL/GenBank/DDBJ databases">
        <authorList>
            <person name="Kim J."/>
        </authorList>
    </citation>
    <scope>NUCLEOTIDE SEQUENCE [LARGE SCALE GENOMIC DNA]</scope>
    <source>
        <strain evidence="2 3">MJ1a</strain>
    </source>
</reference>
<comment type="caution">
    <text evidence="2">The sequence shown here is derived from an EMBL/GenBank/DDBJ whole genome shotgun (WGS) entry which is preliminary data.</text>
</comment>
<dbReference type="Pfam" id="PF01590">
    <property type="entry name" value="GAF"/>
    <property type="match status" value="1"/>
</dbReference>
<dbReference type="EMBL" id="VOEI01000002">
    <property type="protein sequence ID" value="TWR26643.1"/>
    <property type="molecule type" value="Genomic_DNA"/>
</dbReference>
<name>A0A563U5N8_9SPHI</name>
<dbReference type="RefSeq" id="WP_146269648.1">
    <property type="nucleotide sequence ID" value="NZ_VOEI01000002.1"/>
</dbReference>
<dbReference type="SUPFAM" id="SSF55785">
    <property type="entry name" value="PYP-like sensor domain (PAS domain)"/>
    <property type="match status" value="1"/>
</dbReference>